<keyword evidence="3" id="KW-0238">DNA-binding</keyword>
<dbReference type="RefSeq" id="WP_099799057.1">
    <property type="nucleotide sequence ID" value="NZ_CP018092.1"/>
</dbReference>
<dbReference type="EMBL" id="CP018092">
    <property type="protein sequence ID" value="ATS18715.1"/>
    <property type="molecule type" value="Genomic_DNA"/>
</dbReference>
<dbReference type="GO" id="GO:0003677">
    <property type="term" value="F:DNA binding"/>
    <property type="evidence" value="ECO:0007669"/>
    <property type="project" value="UniProtKB-KW"/>
</dbReference>
<sequence length="429" mass="48758">MFGCQQVLLNPNNELKGVMEFVCSEANKLTNQGIYYARQLHFKTGQWIGKHSLSYEYKTSKHFQALYSQAAQQTLISVYESFKSYRALLKLWQGGELAEKPKMPNYRKKGGLAVVSYPKQALKLVDGMIRVPLGQLVKVWFQIDSFTVPMPSNLKFEDIKELRILPRNGCFYTEFVYRLKPVQIDVDPMRVLGIDSGLNNWLTCVSNVGTSFIVDGLHLKSLNRWYNKQIAKLKEGKPQGFWSKRLAQLTEKRNRQIRDAVNKAARIVIDHCTRNRIGRIVFGWNPRQKDGSNLGKKTNQKFVQIPTARLKERIAQLAEQYGIEFVETEESYTSQASFVDGDFLPTFGEKPDSWKSSGKRTKRGLFRTAQNWYINADCNGAANILRKVATMLGLSLSGVGRGSLTAPTRIKLWVTAQGKSEATRLQPVA</sequence>
<keyword evidence="8" id="KW-1185">Reference proteome</keyword>
<evidence type="ECO:0000256" key="2">
    <source>
        <dbReference type="ARBA" id="ARBA00022578"/>
    </source>
</evidence>
<reference evidence="8" key="2">
    <citation type="journal article" date="2022" name="Front. Microbiol.">
        <title>Comparative Genomic Analysis Revealed Distinct Molecular Components and Organization of CO2-Concentrating Mechanism in Thermophilic Cyanobacteria.</title>
        <authorList>
            <person name="Tang J."/>
            <person name="Zhou H."/>
            <person name="Yao D."/>
            <person name="Riaz S."/>
            <person name="You D."/>
            <person name="Klepacz-Smolka A."/>
            <person name="Daroch M."/>
        </authorList>
    </citation>
    <scope>NUCLEOTIDE SEQUENCE [LARGE SCALE GENOMIC DNA]</scope>
    <source>
        <strain evidence="8">PCC 6715</strain>
    </source>
</reference>
<organism evidence="7 8">
    <name type="scientific">Parathermosynechococcus lividus PCC 6715</name>
    <dbReference type="NCBI Taxonomy" id="1917166"/>
    <lineage>
        <taxon>Bacteria</taxon>
        <taxon>Bacillati</taxon>
        <taxon>Cyanobacteriota</taxon>
        <taxon>Cyanophyceae</taxon>
        <taxon>Acaryochloridales</taxon>
        <taxon>Thermosynechococcaceae</taxon>
        <taxon>Parathermosynechococcus</taxon>
    </lineage>
</organism>
<feature type="domain" description="Probable transposase IS891/IS1136/IS1341" evidence="5">
    <location>
        <begin position="176"/>
        <end position="282"/>
    </location>
</feature>
<dbReference type="Proteomes" id="UP000231057">
    <property type="component" value="Chromosome"/>
</dbReference>
<accession>A0A2D2Q2H7</accession>
<dbReference type="Pfam" id="PF07282">
    <property type="entry name" value="Cas12f1-like_TNB"/>
    <property type="match status" value="1"/>
</dbReference>
<reference evidence="7 8" key="1">
    <citation type="submission" date="2016-11" db="EMBL/GenBank/DDBJ databases">
        <title>Complete genome sequence of thermophilic cyanobacteria strain Synechococcus sp. PCC6715.</title>
        <authorList>
            <person name="Tang J."/>
            <person name="Daroch M."/>
            <person name="Liang Y."/>
            <person name="Jiang D."/>
            <person name="Shah M."/>
        </authorList>
    </citation>
    <scope>NUCLEOTIDE SEQUENCE [LARGE SCALE GENOMIC DNA]</scope>
    <source>
        <strain evidence="7 8">PCC 6715</strain>
    </source>
</reference>
<keyword evidence="4" id="KW-0233">DNA recombination</keyword>
<dbReference type="GO" id="GO:0032196">
    <property type="term" value="P:transposition"/>
    <property type="evidence" value="ECO:0007669"/>
    <property type="project" value="UniProtKB-KW"/>
</dbReference>
<comment type="similarity">
    <text evidence="1">In the C-terminal section; belongs to the transposase 35 family.</text>
</comment>
<evidence type="ECO:0000259" key="5">
    <source>
        <dbReference type="Pfam" id="PF01385"/>
    </source>
</evidence>
<proteinExistence type="inferred from homology"/>
<evidence type="ECO:0000256" key="3">
    <source>
        <dbReference type="ARBA" id="ARBA00023125"/>
    </source>
</evidence>
<dbReference type="NCBIfam" id="TIGR01766">
    <property type="entry name" value="IS200/IS605 family accessory protein TnpB-like domain"/>
    <property type="match status" value="1"/>
</dbReference>
<protein>
    <submittedName>
        <fullName evidence="7">Transposase</fullName>
    </submittedName>
</protein>
<evidence type="ECO:0000313" key="7">
    <source>
        <dbReference type="EMBL" id="ATS18715.1"/>
    </source>
</evidence>
<keyword evidence="2" id="KW-0815">Transposition</keyword>
<feature type="domain" description="Cas12f1-like TNB" evidence="6">
    <location>
        <begin position="309"/>
        <end position="384"/>
    </location>
</feature>
<evidence type="ECO:0000256" key="1">
    <source>
        <dbReference type="ARBA" id="ARBA00008761"/>
    </source>
</evidence>
<dbReference type="InterPro" id="IPR001959">
    <property type="entry name" value="Transposase"/>
</dbReference>
<evidence type="ECO:0000259" key="6">
    <source>
        <dbReference type="Pfam" id="PF07282"/>
    </source>
</evidence>
<dbReference type="NCBIfam" id="NF040570">
    <property type="entry name" value="guided_TnpB"/>
    <property type="match status" value="1"/>
</dbReference>
<gene>
    <name evidence="7" type="ORF">BRW62_08075</name>
</gene>
<dbReference type="OrthoDB" id="570861at2"/>
<evidence type="ECO:0000256" key="4">
    <source>
        <dbReference type="ARBA" id="ARBA00023172"/>
    </source>
</evidence>
<evidence type="ECO:0000313" key="8">
    <source>
        <dbReference type="Proteomes" id="UP000231057"/>
    </source>
</evidence>
<name>A0A2D2Q2H7_PARLV</name>
<dbReference type="InterPro" id="IPR010095">
    <property type="entry name" value="Cas12f1-like_TNB"/>
</dbReference>
<dbReference type="AlphaFoldDB" id="A0A2D2Q2H7"/>
<dbReference type="GO" id="GO:0006310">
    <property type="term" value="P:DNA recombination"/>
    <property type="evidence" value="ECO:0007669"/>
    <property type="project" value="UniProtKB-KW"/>
</dbReference>
<dbReference type="KEGG" id="slw:BRW62_08075"/>
<dbReference type="Pfam" id="PF01385">
    <property type="entry name" value="OrfB_IS605"/>
    <property type="match status" value="1"/>
</dbReference>